<dbReference type="RefSeq" id="WP_097192607.1">
    <property type="nucleotide sequence ID" value="NZ_OBKZ01000045.1"/>
</dbReference>
<comment type="caution">
    <text evidence="2">The sequence shown here is derived from an EMBL/GenBank/DDBJ whole genome shotgun (WGS) entry which is preliminary data.</text>
</comment>
<proteinExistence type="predicted"/>
<sequence>MNPLDPLTLNRSLSPPAAPPARSAQTADTHAFEQAMHAPAEVANPVSPVALRVLRTLDAHRDNELQARAALKDLIKQEAPFAKQQQDALLRVLGEIKPLPDTAAASRVINTELRHVIPLAGMIDNLMRYTHKPDLES</sequence>
<organism evidence="2 3">
    <name type="scientific">Pseudomonas lundensis</name>
    <dbReference type="NCBI Taxonomy" id="86185"/>
    <lineage>
        <taxon>Bacteria</taxon>
        <taxon>Pseudomonadati</taxon>
        <taxon>Pseudomonadota</taxon>
        <taxon>Gammaproteobacteria</taxon>
        <taxon>Pseudomonadales</taxon>
        <taxon>Pseudomonadaceae</taxon>
        <taxon>Pseudomonas</taxon>
    </lineage>
</organism>
<dbReference type="Gene3D" id="1.10.10.1000">
    <property type="entry name" value="Type III secretion system virulence factor YopR, core domain"/>
    <property type="match status" value="1"/>
</dbReference>
<dbReference type="Pfam" id="PF09025">
    <property type="entry name" value="T3SS_needle_reg"/>
    <property type="match status" value="1"/>
</dbReference>
<dbReference type="SUPFAM" id="SSF140591">
    <property type="entry name" value="Type III secretion system domain"/>
    <property type="match status" value="1"/>
</dbReference>
<feature type="compositionally biased region" description="Low complexity" evidence="1">
    <location>
        <begin position="11"/>
        <end position="24"/>
    </location>
</feature>
<accession>A0AAX2HB26</accession>
<name>A0AAX2HB26_9PSED</name>
<dbReference type="GO" id="GO:0030257">
    <property type="term" value="C:type III protein secretion system complex"/>
    <property type="evidence" value="ECO:0007669"/>
    <property type="project" value="InterPro"/>
</dbReference>
<evidence type="ECO:0000256" key="1">
    <source>
        <dbReference type="SAM" id="MobiDB-lite"/>
    </source>
</evidence>
<reference evidence="2 3" key="1">
    <citation type="submission" date="2017-08" db="EMBL/GenBank/DDBJ databases">
        <authorList>
            <person name="Chaillou S."/>
        </authorList>
    </citation>
    <scope>NUCLEOTIDE SEQUENCE [LARGE SCALE GENOMIC DNA]</scope>
    <source>
        <strain evidence="2 3">MFPA15A1205</strain>
    </source>
</reference>
<protein>
    <submittedName>
        <fullName evidence="2">Uncharacterized protein</fullName>
    </submittedName>
</protein>
<evidence type="ECO:0000313" key="2">
    <source>
        <dbReference type="EMBL" id="SOB54251.1"/>
    </source>
</evidence>
<dbReference type="InterPro" id="IPR013349">
    <property type="entry name" value="T3SS_YopR"/>
</dbReference>
<dbReference type="EMBL" id="OBKZ01000045">
    <property type="protein sequence ID" value="SOB54251.1"/>
    <property type="molecule type" value="Genomic_DNA"/>
</dbReference>
<feature type="region of interest" description="Disordered" evidence="1">
    <location>
        <begin position="1"/>
        <end position="35"/>
    </location>
</feature>
<dbReference type="InterPro" id="IPR041814">
    <property type="entry name" value="YopR_core"/>
</dbReference>
<dbReference type="GO" id="GO:0030254">
    <property type="term" value="P:protein secretion by the type III secretion system"/>
    <property type="evidence" value="ECO:0007669"/>
    <property type="project" value="InterPro"/>
</dbReference>
<evidence type="ECO:0000313" key="3">
    <source>
        <dbReference type="Proteomes" id="UP000219564"/>
    </source>
</evidence>
<gene>
    <name evidence="2" type="ORF">PLUA15_50124</name>
</gene>
<dbReference type="AlphaFoldDB" id="A0AAX2HB26"/>
<dbReference type="Proteomes" id="UP000219564">
    <property type="component" value="Unassembled WGS sequence"/>
</dbReference>